<evidence type="ECO:0000313" key="3">
    <source>
        <dbReference type="EMBL" id="KAA6127000.1"/>
    </source>
</evidence>
<proteinExistence type="inferred from homology"/>
<dbReference type="PANTHER" id="PTHR33747">
    <property type="entry name" value="UPF0225 PROTEIN SCO1677"/>
    <property type="match status" value="1"/>
</dbReference>
<dbReference type="RefSeq" id="WP_150082724.1">
    <property type="nucleotide sequence ID" value="NZ_VWRN01000025.1"/>
</dbReference>
<dbReference type="NCBIfam" id="NF002502">
    <property type="entry name" value="PRK01842.1"/>
    <property type="match status" value="1"/>
</dbReference>
<reference evidence="3 4" key="1">
    <citation type="submission" date="2019-09" db="EMBL/GenBank/DDBJ databases">
        <title>Isolation of a novel species in the genus Cupriavidus from patients with sepsis using whole genome sequencing.</title>
        <authorList>
            <person name="Kweon O.J."/>
            <person name="Lee M.-K."/>
        </authorList>
    </citation>
    <scope>NUCLEOTIDE SEQUENCE [LARGE SCALE GENOMIC DNA]</scope>
    <source>
        <strain evidence="3 4">MKL-01</strain>
    </source>
</reference>
<evidence type="ECO:0000256" key="1">
    <source>
        <dbReference type="HAMAP-Rule" id="MF_00612"/>
    </source>
</evidence>
<dbReference type="EMBL" id="VWRN01000025">
    <property type="protein sequence ID" value="KAA6127000.1"/>
    <property type="molecule type" value="Genomic_DNA"/>
</dbReference>
<organism evidence="3 4">
    <name type="scientific">Cupriavidus cauae</name>
    <dbReference type="NCBI Taxonomy" id="2608999"/>
    <lineage>
        <taxon>Bacteria</taxon>
        <taxon>Pseudomonadati</taxon>
        <taxon>Pseudomonadota</taxon>
        <taxon>Betaproteobacteria</taxon>
        <taxon>Burkholderiales</taxon>
        <taxon>Burkholderiaceae</taxon>
        <taxon>Cupriavidus</taxon>
    </lineage>
</organism>
<dbReference type="InterPro" id="IPR032710">
    <property type="entry name" value="NTF2-like_dom_sf"/>
</dbReference>
<dbReference type="Gene3D" id="3.10.450.50">
    <property type="match status" value="1"/>
</dbReference>
<protein>
    <recommendedName>
        <fullName evidence="1">UPF0225 protein F1599_08225</fullName>
    </recommendedName>
</protein>
<feature type="domain" description="YchJ-like middle NTF2-like" evidence="2">
    <location>
        <begin position="36"/>
        <end position="141"/>
    </location>
</feature>
<dbReference type="SUPFAM" id="SSF54427">
    <property type="entry name" value="NTF2-like"/>
    <property type="match status" value="1"/>
</dbReference>
<dbReference type="InterPro" id="IPR023006">
    <property type="entry name" value="YchJ-like"/>
</dbReference>
<keyword evidence="4" id="KW-1185">Reference proteome</keyword>
<name>A0A5M8AZI6_9BURK</name>
<accession>A0A5M8AZI6</accession>
<dbReference type="HAMAP" id="MF_00612">
    <property type="entry name" value="UPF0225"/>
    <property type="match status" value="1"/>
</dbReference>
<comment type="similarity">
    <text evidence="1">Belongs to the UPF0225 family.</text>
</comment>
<evidence type="ECO:0000313" key="4">
    <source>
        <dbReference type="Proteomes" id="UP000324324"/>
    </source>
</evidence>
<sequence>MKRAAAPSREGACPCGGASYASCCGRFHRGEALPDTAEHLMRSRYSAYVLNDAQWLRQSWHPSTCPATLEQDLAQDAGGPRTQWLGLTIVAHAPQDDTHAEVEFVARYKVGGRASRLHERSRFVREPRASGEAPRWLYLDGDIRGEAR</sequence>
<dbReference type="PANTHER" id="PTHR33747:SF1">
    <property type="entry name" value="ADENYLATE CYCLASE-ASSOCIATED CAP C-TERMINAL DOMAIN-CONTAINING PROTEIN"/>
    <property type="match status" value="1"/>
</dbReference>
<dbReference type="AlphaFoldDB" id="A0A5M8AZI6"/>
<dbReference type="Pfam" id="PF17775">
    <property type="entry name" value="YchJ_M-like"/>
    <property type="match status" value="1"/>
</dbReference>
<evidence type="ECO:0000259" key="2">
    <source>
        <dbReference type="Pfam" id="PF17775"/>
    </source>
</evidence>
<dbReference type="InterPro" id="IPR048469">
    <property type="entry name" value="YchJ-like_M"/>
</dbReference>
<comment type="caution">
    <text evidence="3">The sequence shown here is derived from an EMBL/GenBank/DDBJ whole genome shotgun (WGS) entry which is preliminary data.</text>
</comment>
<dbReference type="Proteomes" id="UP000324324">
    <property type="component" value="Unassembled WGS sequence"/>
</dbReference>
<gene>
    <name evidence="3" type="ORF">F1599_08225</name>
</gene>